<dbReference type="NCBIfam" id="TIGR00367">
    <property type="entry name" value="calcium/sodium antiporter"/>
    <property type="match status" value="1"/>
</dbReference>
<proteinExistence type="inferred from homology"/>
<keyword evidence="5" id="KW-0633">Potassium transport</keyword>
<evidence type="ECO:0000256" key="1">
    <source>
        <dbReference type="ARBA" id="ARBA00004141"/>
    </source>
</evidence>
<keyword evidence="21" id="KW-1185">Reference proteome</keyword>
<keyword evidence="15 18" id="KW-0472">Membrane</keyword>
<accession>A0A8S3ZG99</accession>
<keyword evidence="7 18" id="KW-0812">Transmembrane</keyword>
<comment type="subcellular location">
    <subcellularLocation>
        <location evidence="1">Membrane</location>
        <topology evidence="1">Multi-pass membrane protein</topology>
    </subcellularLocation>
</comment>
<evidence type="ECO:0000256" key="11">
    <source>
        <dbReference type="ARBA" id="ARBA00022958"/>
    </source>
</evidence>
<dbReference type="FunFam" id="1.20.1420.30:FF:000009">
    <property type="entry name" value="sodium/potassium/calcium exchanger 5 isoform X2"/>
    <property type="match status" value="1"/>
</dbReference>
<feature type="transmembrane region" description="Helical" evidence="18">
    <location>
        <begin position="543"/>
        <end position="562"/>
    </location>
</feature>
<evidence type="ECO:0000256" key="15">
    <source>
        <dbReference type="ARBA" id="ARBA00023136"/>
    </source>
</evidence>
<dbReference type="Pfam" id="PF01699">
    <property type="entry name" value="Na_Ca_ex"/>
    <property type="match status" value="2"/>
</dbReference>
<feature type="transmembrane region" description="Helical" evidence="18">
    <location>
        <begin position="568"/>
        <end position="591"/>
    </location>
</feature>
<keyword evidence="3" id="KW-0813">Transport</keyword>
<feature type="compositionally biased region" description="Polar residues" evidence="17">
    <location>
        <begin position="19"/>
        <end position="37"/>
    </location>
</feature>
<sequence length="602" mass="66723">MSLNLKDLTFNNSANYMLENSTTTNGKGRANGSSTDSESLKRFYPWRKKGQKKLYRMLFACLAYTTAILLINGFRAINTSAEDGVTRVVSGEELVLERNERAVNIIPSLHAEEANTTCIARSVDNFPGNFMTYKDTKNGGFVIHILIGIYMFAALAVVCDDYFVPSLEHICEDLGLQADVAGATFMAAGSSAPEFMTSVIGVFFAQSDVGVGTIVGSAVFNILFIIGVCGLFAGMVVELTWYPLIRDTLFYLMSVMALFLTIRDKSVEWYEAVLMVVLYLVYIVLMYFNRPLEKKSRALVKKLKAKLGRQPLVSKEPDEYVIPESMRRARAHSRISYTLSVSMSREYSKSQAGLEQSLPEEHETPILENNSLTKATSLELSKTDQLMTVSEFESVWKIPENFFVRIIWVAMCPLRALLYVSVPDSRRPGIWARLYLVSFAMSVVWISGLTYIMVWMVTIAGDALDIPDTVMGLTLLAAGTSVPDCLSSVFVARDGYGDMAVSNSLGSNVFDILMCLGLPWLIECIRSNGGSVVIDSGGLTYSTLTLLATVIFLLMSMGINHWKLTKAYGGLCLVVYVFVITLSCLFELNVFEDINPPSCDRL</sequence>
<dbReference type="InterPro" id="IPR004837">
    <property type="entry name" value="NaCa_Exmemb"/>
</dbReference>
<evidence type="ECO:0000256" key="5">
    <source>
        <dbReference type="ARBA" id="ARBA00022538"/>
    </source>
</evidence>
<keyword evidence="8" id="KW-0732">Signal</keyword>
<feature type="transmembrane region" description="Helical" evidence="18">
    <location>
        <begin position="434"/>
        <end position="458"/>
    </location>
</feature>
<evidence type="ECO:0000256" key="2">
    <source>
        <dbReference type="ARBA" id="ARBA00005364"/>
    </source>
</evidence>
<reference evidence="20" key="1">
    <citation type="submission" date="2021-04" db="EMBL/GenBank/DDBJ databases">
        <authorList>
            <consortium name="Molecular Ecology Group"/>
        </authorList>
    </citation>
    <scope>NUCLEOTIDE SEQUENCE</scope>
</reference>
<evidence type="ECO:0000256" key="4">
    <source>
        <dbReference type="ARBA" id="ARBA00022449"/>
    </source>
</evidence>
<evidence type="ECO:0000256" key="7">
    <source>
        <dbReference type="ARBA" id="ARBA00022692"/>
    </source>
</evidence>
<protein>
    <recommendedName>
        <fullName evidence="19">Sodium/calcium exchanger membrane region domain-containing protein</fullName>
    </recommendedName>
</protein>
<evidence type="ECO:0000256" key="12">
    <source>
        <dbReference type="ARBA" id="ARBA00022989"/>
    </source>
</evidence>
<keyword evidence="9" id="KW-0106">Calcium</keyword>
<feature type="transmembrane region" description="Helical" evidence="18">
    <location>
        <begin position="269"/>
        <end position="288"/>
    </location>
</feature>
<dbReference type="OrthoDB" id="2127281at2759"/>
<keyword evidence="4" id="KW-0050">Antiport</keyword>
<evidence type="ECO:0000256" key="13">
    <source>
        <dbReference type="ARBA" id="ARBA00023053"/>
    </source>
</evidence>
<evidence type="ECO:0000256" key="6">
    <source>
        <dbReference type="ARBA" id="ARBA00022568"/>
    </source>
</evidence>
<keyword evidence="10" id="KW-0769">Symport</keyword>
<keyword evidence="11" id="KW-0630">Potassium</keyword>
<dbReference type="FunFam" id="1.20.1420.30:FF:000004">
    <property type="entry name" value="Sodium/potassium/calcium exchanger 2 isoform 1"/>
    <property type="match status" value="1"/>
</dbReference>
<evidence type="ECO:0000313" key="21">
    <source>
        <dbReference type="Proteomes" id="UP000678393"/>
    </source>
</evidence>
<comment type="similarity">
    <text evidence="2">Belongs to the Ca(2+):cation antiporter (CaCA) (TC 2.A.19) family. SLC24A subfamily.</text>
</comment>
<feature type="region of interest" description="Disordered" evidence="17">
    <location>
        <begin position="19"/>
        <end position="38"/>
    </location>
</feature>
<keyword evidence="14" id="KW-0406">Ion transport</keyword>
<feature type="transmembrane region" description="Helical" evidence="18">
    <location>
        <begin position="244"/>
        <end position="263"/>
    </location>
</feature>
<comment type="caution">
    <text evidence="20">The sequence shown here is derived from an EMBL/GenBank/DDBJ whole genome shotgun (WGS) entry which is preliminary data.</text>
</comment>
<dbReference type="GO" id="GO:0005262">
    <property type="term" value="F:calcium channel activity"/>
    <property type="evidence" value="ECO:0007669"/>
    <property type="project" value="TreeGrafter"/>
</dbReference>
<dbReference type="GO" id="GO:0015293">
    <property type="term" value="F:symporter activity"/>
    <property type="evidence" value="ECO:0007669"/>
    <property type="project" value="UniProtKB-KW"/>
</dbReference>
<gene>
    <name evidence="20" type="ORF">CUNI_LOCUS12533</name>
</gene>
<dbReference type="GO" id="GO:0006874">
    <property type="term" value="P:intracellular calcium ion homeostasis"/>
    <property type="evidence" value="ECO:0007669"/>
    <property type="project" value="TreeGrafter"/>
</dbReference>
<feature type="domain" description="Sodium/calcium exchanger membrane region" evidence="19">
    <location>
        <begin position="435"/>
        <end position="583"/>
    </location>
</feature>
<feature type="transmembrane region" description="Helical" evidence="18">
    <location>
        <begin position="470"/>
        <end position="492"/>
    </location>
</feature>
<dbReference type="GO" id="GO:0008273">
    <property type="term" value="F:calcium, potassium:sodium antiporter activity"/>
    <property type="evidence" value="ECO:0007669"/>
    <property type="project" value="TreeGrafter"/>
</dbReference>
<name>A0A8S3ZG99_9EUPU</name>
<feature type="transmembrane region" description="Helical" evidence="18">
    <location>
        <begin position="141"/>
        <end position="159"/>
    </location>
</feature>
<evidence type="ECO:0000256" key="10">
    <source>
        <dbReference type="ARBA" id="ARBA00022847"/>
    </source>
</evidence>
<evidence type="ECO:0000313" key="20">
    <source>
        <dbReference type="EMBL" id="CAG5126975.1"/>
    </source>
</evidence>
<dbReference type="PANTHER" id="PTHR10846">
    <property type="entry name" value="SODIUM/POTASSIUM/CALCIUM EXCHANGER"/>
    <property type="match status" value="1"/>
</dbReference>
<feature type="transmembrane region" description="Helical" evidence="18">
    <location>
        <begin position="54"/>
        <end position="74"/>
    </location>
</feature>
<dbReference type="PANTHER" id="PTHR10846:SF73">
    <property type="entry name" value="SODIUM_CALCIUM EXCHANGER MEMBRANE REGION DOMAIN-CONTAINING PROTEIN"/>
    <property type="match status" value="1"/>
</dbReference>
<feature type="transmembrane region" description="Helical" evidence="18">
    <location>
        <begin position="504"/>
        <end position="522"/>
    </location>
</feature>
<dbReference type="InterPro" id="IPR044880">
    <property type="entry name" value="NCX_ion-bd_dom_sf"/>
</dbReference>
<evidence type="ECO:0000256" key="17">
    <source>
        <dbReference type="SAM" id="MobiDB-lite"/>
    </source>
</evidence>
<feature type="transmembrane region" description="Helical" evidence="18">
    <location>
        <begin position="211"/>
        <end position="237"/>
    </location>
</feature>
<evidence type="ECO:0000256" key="18">
    <source>
        <dbReference type="SAM" id="Phobius"/>
    </source>
</evidence>
<keyword evidence="13" id="KW-0915">Sodium</keyword>
<evidence type="ECO:0000256" key="3">
    <source>
        <dbReference type="ARBA" id="ARBA00022448"/>
    </source>
</evidence>
<keyword evidence="12 18" id="KW-1133">Transmembrane helix</keyword>
<dbReference type="GO" id="GO:0005886">
    <property type="term" value="C:plasma membrane"/>
    <property type="evidence" value="ECO:0007669"/>
    <property type="project" value="TreeGrafter"/>
</dbReference>
<evidence type="ECO:0000259" key="19">
    <source>
        <dbReference type="Pfam" id="PF01699"/>
    </source>
</evidence>
<evidence type="ECO:0000256" key="8">
    <source>
        <dbReference type="ARBA" id="ARBA00022729"/>
    </source>
</evidence>
<keyword evidence="16" id="KW-0739">Sodium transport</keyword>
<evidence type="ECO:0000256" key="16">
    <source>
        <dbReference type="ARBA" id="ARBA00023201"/>
    </source>
</evidence>
<dbReference type="AlphaFoldDB" id="A0A8S3ZG99"/>
<dbReference type="Gene3D" id="1.20.1420.30">
    <property type="entry name" value="NCX, central ion-binding region"/>
    <property type="match status" value="2"/>
</dbReference>
<keyword evidence="6" id="KW-0109">Calcium transport</keyword>
<dbReference type="Proteomes" id="UP000678393">
    <property type="component" value="Unassembled WGS sequence"/>
</dbReference>
<evidence type="ECO:0000256" key="9">
    <source>
        <dbReference type="ARBA" id="ARBA00022837"/>
    </source>
</evidence>
<evidence type="ECO:0000256" key="14">
    <source>
        <dbReference type="ARBA" id="ARBA00023065"/>
    </source>
</evidence>
<dbReference type="EMBL" id="CAJHNH020002520">
    <property type="protein sequence ID" value="CAG5126975.1"/>
    <property type="molecule type" value="Genomic_DNA"/>
</dbReference>
<feature type="domain" description="Sodium/calcium exchanger membrane region" evidence="19">
    <location>
        <begin position="145"/>
        <end position="287"/>
    </location>
</feature>
<organism evidence="20 21">
    <name type="scientific">Candidula unifasciata</name>
    <dbReference type="NCBI Taxonomy" id="100452"/>
    <lineage>
        <taxon>Eukaryota</taxon>
        <taxon>Metazoa</taxon>
        <taxon>Spiralia</taxon>
        <taxon>Lophotrochozoa</taxon>
        <taxon>Mollusca</taxon>
        <taxon>Gastropoda</taxon>
        <taxon>Heterobranchia</taxon>
        <taxon>Euthyneura</taxon>
        <taxon>Panpulmonata</taxon>
        <taxon>Eupulmonata</taxon>
        <taxon>Stylommatophora</taxon>
        <taxon>Helicina</taxon>
        <taxon>Helicoidea</taxon>
        <taxon>Geomitridae</taxon>
        <taxon>Candidula</taxon>
    </lineage>
</organism>
<dbReference type="InterPro" id="IPR004481">
    <property type="entry name" value="K/Na/Ca-exchanger"/>
</dbReference>